<feature type="compositionally biased region" description="Basic and acidic residues" evidence="1">
    <location>
        <begin position="50"/>
        <end position="62"/>
    </location>
</feature>
<dbReference type="Proteomes" id="UP000005240">
    <property type="component" value="Unassembled WGS sequence"/>
</dbReference>
<name>A0A180GKB5_PUCT1</name>
<keyword evidence="2" id="KW-0732">Signal</keyword>
<evidence type="ECO:0000313" key="3">
    <source>
        <dbReference type="EMBL" id="OAV93115.1"/>
    </source>
</evidence>
<reference evidence="4 5" key="3">
    <citation type="journal article" date="2017" name="G3 (Bethesda)">
        <title>Comparative analysis highlights variable genome content of wheat rusts and divergence of the mating loci.</title>
        <authorList>
            <person name="Cuomo C.A."/>
            <person name="Bakkeren G."/>
            <person name="Khalil H.B."/>
            <person name="Panwar V."/>
            <person name="Joly D."/>
            <person name="Linning R."/>
            <person name="Sakthikumar S."/>
            <person name="Song X."/>
            <person name="Adiconis X."/>
            <person name="Fan L."/>
            <person name="Goldberg J.M."/>
            <person name="Levin J.Z."/>
            <person name="Young S."/>
            <person name="Zeng Q."/>
            <person name="Anikster Y."/>
            <person name="Bruce M."/>
            <person name="Wang M."/>
            <person name="Yin C."/>
            <person name="McCallum B."/>
            <person name="Szabo L.J."/>
            <person name="Hulbert S."/>
            <person name="Chen X."/>
            <person name="Fellers J.P."/>
        </authorList>
    </citation>
    <scope>NUCLEOTIDE SEQUENCE</scope>
    <source>
        <strain evidence="5">Isolate 1-1 / race 1 (BBBD)</strain>
        <strain evidence="4">isolate 1-1 / race 1 (BBBD)</strain>
    </source>
</reference>
<dbReference type="VEuPathDB" id="FungiDB:PTTG_27399"/>
<gene>
    <name evidence="3" type="ORF">PTTG_27399</name>
</gene>
<feature type="region of interest" description="Disordered" evidence="1">
    <location>
        <begin position="27"/>
        <end position="83"/>
    </location>
</feature>
<dbReference type="AlphaFoldDB" id="A0A180GKB5"/>
<evidence type="ECO:0000256" key="2">
    <source>
        <dbReference type="SAM" id="SignalP"/>
    </source>
</evidence>
<feature type="signal peptide" evidence="2">
    <location>
        <begin position="1"/>
        <end position="24"/>
    </location>
</feature>
<feature type="compositionally biased region" description="Polar residues" evidence="1">
    <location>
        <begin position="30"/>
        <end position="42"/>
    </location>
</feature>
<reference evidence="4" key="4">
    <citation type="submission" date="2025-05" db="UniProtKB">
        <authorList>
            <consortium name="EnsemblFungi"/>
        </authorList>
    </citation>
    <scope>IDENTIFICATION</scope>
    <source>
        <strain evidence="4">isolate 1-1 / race 1 (BBBD)</strain>
    </source>
</reference>
<proteinExistence type="predicted"/>
<feature type="chain" id="PRO_5008110010" description="Secreted protein" evidence="2">
    <location>
        <begin position="25"/>
        <end position="100"/>
    </location>
</feature>
<reference evidence="3" key="1">
    <citation type="submission" date="2009-11" db="EMBL/GenBank/DDBJ databases">
        <authorList>
            <consortium name="The Broad Institute Genome Sequencing Platform"/>
            <person name="Ward D."/>
            <person name="Feldgarden M."/>
            <person name="Earl A."/>
            <person name="Young S.K."/>
            <person name="Zeng Q."/>
            <person name="Koehrsen M."/>
            <person name="Alvarado L."/>
            <person name="Berlin A."/>
            <person name="Bochicchio J."/>
            <person name="Borenstein D."/>
            <person name="Chapman S.B."/>
            <person name="Chen Z."/>
            <person name="Engels R."/>
            <person name="Freedman E."/>
            <person name="Gellesch M."/>
            <person name="Goldberg J."/>
            <person name="Griggs A."/>
            <person name="Gujja S."/>
            <person name="Heilman E."/>
            <person name="Heiman D."/>
            <person name="Hepburn T."/>
            <person name="Howarth C."/>
            <person name="Jen D."/>
            <person name="Larson L."/>
            <person name="Lewis B."/>
            <person name="Mehta T."/>
            <person name="Park D."/>
            <person name="Pearson M."/>
            <person name="Roberts A."/>
            <person name="Saif S."/>
            <person name="Shea T."/>
            <person name="Shenoy N."/>
            <person name="Sisk P."/>
            <person name="Stolte C."/>
            <person name="Sykes S."/>
            <person name="Thomson T."/>
            <person name="Walk T."/>
            <person name="White J."/>
            <person name="Yandava C."/>
            <person name="Izard J."/>
            <person name="Baranova O.V."/>
            <person name="Blanton J.M."/>
            <person name="Tanner A.C."/>
            <person name="Dewhirst F.E."/>
            <person name="Haas B."/>
            <person name="Nusbaum C."/>
            <person name="Birren B."/>
        </authorList>
    </citation>
    <scope>NUCLEOTIDE SEQUENCE [LARGE SCALE GENOMIC DNA]</scope>
    <source>
        <strain evidence="3">1-1 BBBD Race 1</strain>
    </source>
</reference>
<keyword evidence="5" id="KW-1185">Reference proteome</keyword>
<evidence type="ECO:0000313" key="5">
    <source>
        <dbReference type="Proteomes" id="UP000005240"/>
    </source>
</evidence>
<organism evidence="3">
    <name type="scientific">Puccinia triticina (isolate 1-1 / race 1 (BBBD))</name>
    <name type="common">Brown leaf rust fungus</name>
    <dbReference type="NCBI Taxonomy" id="630390"/>
    <lineage>
        <taxon>Eukaryota</taxon>
        <taxon>Fungi</taxon>
        <taxon>Dikarya</taxon>
        <taxon>Basidiomycota</taxon>
        <taxon>Pucciniomycotina</taxon>
        <taxon>Pucciniomycetes</taxon>
        <taxon>Pucciniales</taxon>
        <taxon>Pucciniaceae</taxon>
        <taxon>Puccinia</taxon>
    </lineage>
</organism>
<dbReference type="EnsemblFungi" id="PTTG_27399-t43_1">
    <property type="protein sequence ID" value="PTTG_27399-t43_1-p1"/>
    <property type="gene ID" value="PTTG_27399"/>
</dbReference>
<reference evidence="3" key="2">
    <citation type="submission" date="2016-05" db="EMBL/GenBank/DDBJ databases">
        <title>Comparative analysis highlights variable genome content of wheat rusts and divergence of the mating loci.</title>
        <authorList>
            <person name="Cuomo C.A."/>
            <person name="Bakkeren G."/>
            <person name="Szabo L."/>
            <person name="Khalil H."/>
            <person name="Joly D."/>
            <person name="Goldberg J."/>
            <person name="Young S."/>
            <person name="Zeng Q."/>
            <person name="Fellers J."/>
        </authorList>
    </citation>
    <scope>NUCLEOTIDE SEQUENCE [LARGE SCALE GENOMIC DNA]</scope>
    <source>
        <strain evidence="3">1-1 BBBD Race 1</strain>
    </source>
</reference>
<evidence type="ECO:0000256" key="1">
    <source>
        <dbReference type="SAM" id="MobiDB-lite"/>
    </source>
</evidence>
<sequence length="100" mass="11629">MQLPGRWFKLKAETLLLSLSATSAIDEVPKQTQADPNTNQHINVRRQRRPERFQTQRQDHYTLQRSRNRQLPQSPSSDWLVLSATPPESIRTVTIAIERP</sequence>
<protein>
    <recommendedName>
        <fullName evidence="6">Secreted protein</fullName>
    </recommendedName>
</protein>
<evidence type="ECO:0000313" key="4">
    <source>
        <dbReference type="EnsemblFungi" id="PTTG_27399-t43_1-p1"/>
    </source>
</evidence>
<dbReference type="EMBL" id="ADAS02000054">
    <property type="protein sequence ID" value="OAV93115.1"/>
    <property type="molecule type" value="Genomic_DNA"/>
</dbReference>
<feature type="compositionally biased region" description="Polar residues" evidence="1">
    <location>
        <begin position="63"/>
        <end position="77"/>
    </location>
</feature>
<evidence type="ECO:0008006" key="6">
    <source>
        <dbReference type="Google" id="ProtNLM"/>
    </source>
</evidence>
<accession>A0A180GKB5</accession>